<name>A0ACC2TTI5_9FUNG</name>
<reference evidence="1" key="1">
    <citation type="submission" date="2022-04" db="EMBL/GenBank/DDBJ databases">
        <title>Genome of the entomopathogenic fungus Entomophthora muscae.</title>
        <authorList>
            <person name="Elya C."/>
            <person name="Lovett B.R."/>
            <person name="Lee E."/>
            <person name="Macias A.M."/>
            <person name="Hajek A.E."/>
            <person name="De Bivort B.L."/>
            <person name="Kasson M.T."/>
            <person name="De Fine Licht H.H."/>
            <person name="Stajich J.E."/>
        </authorList>
    </citation>
    <scope>NUCLEOTIDE SEQUENCE</scope>
    <source>
        <strain evidence="1">Berkeley</strain>
    </source>
</reference>
<organism evidence="1 2">
    <name type="scientific">Entomophthora muscae</name>
    <dbReference type="NCBI Taxonomy" id="34485"/>
    <lineage>
        <taxon>Eukaryota</taxon>
        <taxon>Fungi</taxon>
        <taxon>Fungi incertae sedis</taxon>
        <taxon>Zoopagomycota</taxon>
        <taxon>Entomophthoromycotina</taxon>
        <taxon>Entomophthoromycetes</taxon>
        <taxon>Entomophthorales</taxon>
        <taxon>Entomophthoraceae</taxon>
        <taxon>Entomophthora</taxon>
    </lineage>
</organism>
<evidence type="ECO:0000313" key="2">
    <source>
        <dbReference type="Proteomes" id="UP001165960"/>
    </source>
</evidence>
<dbReference type="EMBL" id="QTSX02002176">
    <property type="protein sequence ID" value="KAJ9077832.1"/>
    <property type="molecule type" value="Genomic_DNA"/>
</dbReference>
<proteinExistence type="predicted"/>
<protein>
    <submittedName>
        <fullName evidence="1">Uncharacterized protein</fullName>
    </submittedName>
</protein>
<dbReference type="Proteomes" id="UP001165960">
    <property type="component" value="Unassembled WGS sequence"/>
</dbReference>
<sequence>MSTPRIPTFQPPIIPLASSTNNVWVLQFYSPDFDPYSSPVEEGLVFTLIWKKRFLCSSRHLRLWTVPHMHFMVAHRPDVDGNECLLPSTIPHVPSLVLFYSGCPSDSLGGILVVYLTRM</sequence>
<gene>
    <name evidence="1" type="ORF">DSO57_1012870</name>
</gene>
<evidence type="ECO:0000313" key="1">
    <source>
        <dbReference type="EMBL" id="KAJ9077832.1"/>
    </source>
</evidence>
<keyword evidence="2" id="KW-1185">Reference proteome</keyword>
<accession>A0ACC2TTI5</accession>
<comment type="caution">
    <text evidence="1">The sequence shown here is derived from an EMBL/GenBank/DDBJ whole genome shotgun (WGS) entry which is preliminary data.</text>
</comment>